<dbReference type="GO" id="GO:0005886">
    <property type="term" value="C:plasma membrane"/>
    <property type="evidence" value="ECO:0007669"/>
    <property type="project" value="InterPro"/>
</dbReference>
<evidence type="ECO:0000313" key="3">
    <source>
        <dbReference type="EMBL" id="GIQ82579.1"/>
    </source>
</evidence>
<dbReference type="InterPro" id="IPR001972">
    <property type="entry name" value="Stomatin_HflK_fam"/>
</dbReference>
<sequence length="148" mass="16978">MGLVGGLCFAALGLMLFAYIFVSKSWVIVRHGSTMLVERFGQFHKQCKPGMHFLIPFVDHPRKVHWRYVDVRRAGNSHETYVVRKTTSVIDLREHVLDFGQQLVITKDTVNIVIDALLYYQIQDARLAALKIRNLPDALELLTQATLR</sequence>
<dbReference type="PANTHER" id="PTHR10264:SF19">
    <property type="entry name" value="AT06885P-RELATED"/>
    <property type="match status" value="1"/>
</dbReference>
<dbReference type="InterPro" id="IPR036013">
    <property type="entry name" value="Band_7/SPFH_dom_sf"/>
</dbReference>
<reference evidence="3 4" key="1">
    <citation type="journal article" date="2018" name="PLoS ONE">
        <title>The draft genome of Kipferlia bialata reveals reductive genome evolution in fornicate parasites.</title>
        <authorList>
            <person name="Tanifuji G."/>
            <person name="Takabayashi S."/>
            <person name="Kume K."/>
            <person name="Takagi M."/>
            <person name="Nakayama T."/>
            <person name="Kamikawa R."/>
            <person name="Inagaki Y."/>
            <person name="Hashimoto T."/>
        </authorList>
    </citation>
    <scope>NUCLEOTIDE SEQUENCE [LARGE SCALE GENOMIC DNA]</scope>
    <source>
        <strain evidence="3">NY0173</strain>
    </source>
</reference>
<comment type="similarity">
    <text evidence="1">Belongs to the band 7/mec-2 family.</text>
</comment>
<dbReference type="Pfam" id="PF01145">
    <property type="entry name" value="Band_7"/>
    <property type="match status" value="1"/>
</dbReference>
<gene>
    <name evidence="3" type="ORF">KIPB_003741</name>
</gene>
<dbReference type="OrthoDB" id="434619at2759"/>
<dbReference type="InterPro" id="IPR043202">
    <property type="entry name" value="Band-7_stomatin-like"/>
</dbReference>
<dbReference type="Gene3D" id="3.30.479.30">
    <property type="entry name" value="Band 7 domain"/>
    <property type="match status" value="1"/>
</dbReference>
<keyword evidence="4" id="KW-1185">Reference proteome</keyword>
<protein>
    <submittedName>
        <fullName evidence="3">Stomatin family protein</fullName>
    </submittedName>
</protein>
<organism evidence="3 4">
    <name type="scientific">Kipferlia bialata</name>
    <dbReference type="NCBI Taxonomy" id="797122"/>
    <lineage>
        <taxon>Eukaryota</taxon>
        <taxon>Metamonada</taxon>
        <taxon>Carpediemonas-like organisms</taxon>
        <taxon>Kipferlia</taxon>
    </lineage>
</organism>
<comment type="caution">
    <text evidence="3">The sequence shown here is derived from an EMBL/GenBank/DDBJ whole genome shotgun (WGS) entry which is preliminary data.</text>
</comment>
<dbReference type="PANTHER" id="PTHR10264">
    <property type="entry name" value="BAND 7 PROTEIN-RELATED"/>
    <property type="match status" value="1"/>
</dbReference>
<accession>A0A9K3CVY3</accession>
<feature type="domain" description="Band 7" evidence="2">
    <location>
        <begin position="28"/>
        <end position="148"/>
    </location>
</feature>
<dbReference type="Proteomes" id="UP000265618">
    <property type="component" value="Unassembled WGS sequence"/>
</dbReference>
<evidence type="ECO:0000256" key="1">
    <source>
        <dbReference type="ARBA" id="ARBA00008164"/>
    </source>
</evidence>
<dbReference type="InterPro" id="IPR001107">
    <property type="entry name" value="Band_7"/>
</dbReference>
<proteinExistence type="inferred from homology"/>
<evidence type="ECO:0000313" key="4">
    <source>
        <dbReference type="Proteomes" id="UP000265618"/>
    </source>
</evidence>
<dbReference type="EMBL" id="BDIP01000743">
    <property type="protein sequence ID" value="GIQ82579.1"/>
    <property type="molecule type" value="Genomic_DNA"/>
</dbReference>
<evidence type="ECO:0000259" key="2">
    <source>
        <dbReference type="Pfam" id="PF01145"/>
    </source>
</evidence>
<name>A0A9K3CVY3_9EUKA</name>
<dbReference type="PRINTS" id="PR00721">
    <property type="entry name" value="STOMATIN"/>
</dbReference>
<dbReference type="AlphaFoldDB" id="A0A9K3CVY3"/>
<dbReference type="SUPFAM" id="SSF117892">
    <property type="entry name" value="Band 7/SPFH domain"/>
    <property type="match status" value="1"/>
</dbReference>